<gene>
    <name evidence="9" type="ORF">ACFO9E_16440</name>
</gene>
<dbReference type="InterPro" id="IPR014284">
    <property type="entry name" value="RNA_pol_sigma-70_dom"/>
</dbReference>
<evidence type="ECO:0000256" key="4">
    <source>
        <dbReference type="ARBA" id="ARBA00023125"/>
    </source>
</evidence>
<dbReference type="InterPro" id="IPR014325">
    <property type="entry name" value="RNA_pol_sigma-E_actinobac"/>
</dbReference>
<keyword evidence="3" id="KW-0731">Sigma factor</keyword>
<evidence type="ECO:0000313" key="9">
    <source>
        <dbReference type="EMBL" id="MFC4609396.1"/>
    </source>
</evidence>
<organism evidence="9 10">
    <name type="scientific">Streptomyces maoxianensis</name>
    <dbReference type="NCBI Taxonomy" id="1459942"/>
    <lineage>
        <taxon>Bacteria</taxon>
        <taxon>Bacillati</taxon>
        <taxon>Actinomycetota</taxon>
        <taxon>Actinomycetes</taxon>
        <taxon>Kitasatosporales</taxon>
        <taxon>Streptomycetaceae</taxon>
        <taxon>Streptomyces</taxon>
    </lineage>
</organism>
<dbReference type="InterPro" id="IPR036388">
    <property type="entry name" value="WH-like_DNA-bd_sf"/>
</dbReference>
<dbReference type="Pfam" id="PF04542">
    <property type="entry name" value="Sigma70_r2"/>
    <property type="match status" value="1"/>
</dbReference>
<dbReference type="Gene3D" id="1.10.1740.10">
    <property type="match status" value="1"/>
</dbReference>
<feature type="domain" description="RNA polymerase sigma factor 70 region 4 type 2" evidence="8">
    <location>
        <begin position="102"/>
        <end position="151"/>
    </location>
</feature>
<evidence type="ECO:0000256" key="1">
    <source>
        <dbReference type="ARBA" id="ARBA00010641"/>
    </source>
</evidence>
<comment type="caution">
    <text evidence="9">The sequence shown here is derived from an EMBL/GenBank/DDBJ whole genome shotgun (WGS) entry which is preliminary data.</text>
</comment>
<evidence type="ECO:0000256" key="2">
    <source>
        <dbReference type="ARBA" id="ARBA00023015"/>
    </source>
</evidence>
<comment type="similarity">
    <text evidence="1">Belongs to the sigma-70 factor family. ECF subfamily.</text>
</comment>
<reference evidence="10" key="1">
    <citation type="journal article" date="2019" name="Int. J. Syst. Evol. Microbiol.">
        <title>The Global Catalogue of Microorganisms (GCM) 10K type strain sequencing project: providing services to taxonomists for standard genome sequencing and annotation.</title>
        <authorList>
            <consortium name="The Broad Institute Genomics Platform"/>
            <consortium name="The Broad Institute Genome Sequencing Center for Infectious Disease"/>
            <person name="Wu L."/>
            <person name="Ma J."/>
        </authorList>
    </citation>
    <scope>NUCLEOTIDE SEQUENCE [LARGE SCALE GENOMIC DNA]</scope>
    <source>
        <strain evidence="10">CGMCC 4.7139</strain>
    </source>
</reference>
<dbReference type="SUPFAM" id="SSF88659">
    <property type="entry name" value="Sigma3 and sigma4 domains of RNA polymerase sigma factors"/>
    <property type="match status" value="1"/>
</dbReference>
<keyword evidence="10" id="KW-1185">Reference proteome</keyword>
<dbReference type="Gene3D" id="1.10.10.10">
    <property type="entry name" value="Winged helix-like DNA-binding domain superfamily/Winged helix DNA-binding domain"/>
    <property type="match status" value="1"/>
</dbReference>
<keyword evidence="4" id="KW-0238">DNA-binding</keyword>
<evidence type="ECO:0000259" key="7">
    <source>
        <dbReference type="Pfam" id="PF04542"/>
    </source>
</evidence>
<dbReference type="RefSeq" id="WP_381196117.1">
    <property type="nucleotide sequence ID" value="NZ_JBHSFE010000014.1"/>
</dbReference>
<evidence type="ECO:0000259" key="8">
    <source>
        <dbReference type="Pfam" id="PF08281"/>
    </source>
</evidence>
<dbReference type="SUPFAM" id="SSF88946">
    <property type="entry name" value="Sigma2 domain of RNA polymerase sigma factors"/>
    <property type="match status" value="1"/>
</dbReference>
<keyword evidence="2" id="KW-0805">Transcription regulation</keyword>
<evidence type="ECO:0000256" key="5">
    <source>
        <dbReference type="ARBA" id="ARBA00023163"/>
    </source>
</evidence>
<feature type="region of interest" description="Disordered" evidence="6">
    <location>
        <begin position="71"/>
        <end position="93"/>
    </location>
</feature>
<dbReference type="InterPro" id="IPR039425">
    <property type="entry name" value="RNA_pol_sigma-70-like"/>
</dbReference>
<dbReference type="EMBL" id="JBHSFE010000014">
    <property type="protein sequence ID" value="MFC4609396.1"/>
    <property type="molecule type" value="Genomic_DNA"/>
</dbReference>
<dbReference type="InterPro" id="IPR013324">
    <property type="entry name" value="RNA_pol_sigma_r3/r4-like"/>
</dbReference>
<dbReference type="NCBIfam" id="TIGR02983">
    <property type="entry name" value="SigE-fam_strep"/>
    <property type="match status" value="1"/>
</dbReference>
<dbReference type="InterPro" id="IPR013325">
    <property type="entry name" value="RNA_pol_sigma_r2"/>
</dbReference>
<protein>
    <submittedName>
        <fullName evidence="9">SigE family RNA polymerase sigma factor</fullName>
    </submittedName>
</protein>
<dbReference type="Pfam" id="PF08281">
    <property type="entry name" value="Sigma70_r4_2"/>
    <property type="match status" value="1"/>
</dbReference>
<evidence type="ECO:0000313" key="10">
    <source>
        <dbReference type="Proteomes" id="UP001595993"/>
    </source>
</evidence>
<dbReference type="PANTHER" id="PTHR43133:SF50">
    <property type="entry name" value="ECF RNA POLYMERASE SIGMA FACTOR SIGM"/>
    <property type="match status" value="1"/>
</dbReference>
<keyword evidence="5" id="KW-0804">Transcription</keyword>
<accession>A0ABV9G518</accession>
<dbReference type="Proteomes" id="UP001595993">
    <property type="component" value="Unassembled WGS sequence"/>
</dbReference>
<dbReference type="InterPro" id="IPR013249">
    <property type="entry name" value="RNA_pol_sigma70_r4_t2"/>
</dbReference>
<evidence type="ECO:0000256" key="3">
    <source>
        <dbReference type="ARBA" id="ARBA00023082"/>
    </source>
</evidence>
<dbReference type="NCBIfam" id="TIGR02937">
    <property type="entry name" value="sigma70-ECF"/>
    <property type="match status" value="1"/>
</dbReference>
<proteinExistence type="inferred from homology"/>
<feature type="domain" description="RNA polymerase sigma-70 region 2" evidence="7">
    <location>
        <begin position="11"/>
        <end position="73"/>
    </location>
</feature>
<name>A0ABV9G518_9ACTN</name>
<sequence length="165" mass="18254">MTFDEYVHERGQALLRLGFVLTGDAHLAEDLVQTALADAYRKWRKVAAARSPDAYVRRMLVNAHLSWRRRRSSTERPAEVGEDVAGLTPDPANGVADRSHMQQLLAQLAPRARTVLVLRYYADLDDAAIADAMGITESGVRATASRALAALRRGIATRETVQETR</sequence>
<dbReference type="PANTHER" id="PTHR43133">
    <property type="entry name" value="RNA POLYMERASE ECF-TYPE SIGMA FACTO"/>
    <property type="match status" value="1"/>
</dbReference>
<dbReference type="InterPro" id="IPR007627">
    <property type="entry name" value="RNA_pol_sigma70_r2"/>
</dbReference>
<evidence type="ECO:0000256" key="6">
    <source>
        <dbReference type="SAM" id="MobiDB-lite"/>
    </source>
</evidence>